<gene>
    <name evidence="7" type="ORF">EHS25_006421</name>
</gene>
<dbReference type="OrthoDB" id="10003116at2759"/>
<dbReference type="STRING" id="1890683.A0A427YRM3"/>
<keyword evidence="4 6" id="KW-0472">Membrane</keyword>
<protein>
    <recommendedName>
        <fullName evidence="9">Metal homeostatis protein bsd2</fullName>
    </recommendedName>
</protein>
<evidence type="ECO:0000256" key="5">
    <source>
        <dbReference type="SAM" id="MobiDB-lite"/>
    </source>
</evidence>
<feature type="compositionally biased region" description="Low complexity" evidence="5">
    <location>
        <begin position="16"/>
        <end position="42"/>
    </location>
</feature>
<feature type="compositionally biased region" description="Pro residues" evidence="5">
    <location>
        <begin position="113"/>
        <end position="123"/>
    </location>
</feature>
<organism evidence="7 8">
    <name type="scientific">Saitozyma podzolica</name>
    <dbReference type="NCBI Taxonomy" id="1890683"/>
    <lineage>
        <taxon>Eukaryota</taxon>
        <taxon>Fungi</taxon>
        <taxon>Dikarya</taxon>
        <taxon>Basidiomycota</taxon>
        <taxon>Agaricomycotina</taxon>
        <taxon>Tremellomycetes</taxon>
        <taxon>Tremellales</taxon>
        <taxon>Trimorphomycetaceae</taxon>
        <taxon>Saitozyma</taxon>
    </lineage>
</organism>
<evidence type="ECO:0000256" key="2">
    <source>
        <dbReference type="ARBA" id="ARBA00022692"/>
    </source>
</evidence>
<feature type="compositionally biased region" description="Polar residues" evidence="5">
    <location>
        <begin position="125"/>
        <end position="139"/>
    </location>
</feature>
<feature type="compositionally biased region" description="Acidic residues" evidence="5">
    <location>
        <begin position="46"/>
        <end position="65"/>
    </location>
</feature>
<dbReference type="InterPro" id="IPR019325">
    <property type="entry name" value="NEDD4/Bsd2"/>
</dbReference>
<dbReference type="AlphaFoldDB" id="A0A427YRM3"/>
<comment type="caution">
    <text evidence="7">The sequence shown here is derived from an EMBL/GenBank/DDBJ whole genome shotgun (WGS) entry which is preliminary data.</text>
</comment>
<feature type="region of interest" description="Disordered" evidence="5">
    <location>
        <begin position="1"/>
        <end position="221"/>
    </location>
</feature>
<dbReference type="GO" id="GO:0005783">
    <property type="term" value="C:endoplasmic reticulum"/>
    <property type="evidence" value="ECO:0007669"/>
    <property type="project" value="TreeGrafter"/>
</dbReference>
<dbReference type="GO" id="GO:0048471">
    <property type="term" value="C:perinuclear region of cytoplasm"/>
    <property type="evidence" value="ECO:0007669"/>
    <property type="project" value="TreeGrafter"/>
</dbReference>
<evidence type="ECO:0000313" key="7">
    <source>
        <dbReference type="EMBL" id="RSH93773.1"/>
    </source>
</evidence>
<name>A0A427YRM3_9TREE</name>
<evidence type="ECO:0000256" key="6">
    <source>
        <dbReference type="SAM" id="Phobius"/>
    </source>
</evidence>
<dbReference type="Proteomes" id="UP000279259">
    <property type="component" value="Unassembled WGS sequence"/>
</dbReference>
<dbReference type="GO" id="GO:0016020">
    <property type="term" value="C:membrane"/>
    <property type="evidence" value="ECO:0007669"/>
    <property type="project" value="UniProtKB-SubCell"/>
</dbReference>
<reference evidence="7 8" key="1">
    <citation type="submission" date="2018-11" db="EMBL/GenBank/DDBJ databases">
        <title>Genome sequence of Saitozyma podzolica DSM 27192.</title>
        <authorList>
            <person name="Aliyu H."/>
            <person name="Gorte O."/>
            <person name="Ochsenreither K."/>
        </authorList>
    </citation>
    <scope>NUCLEOTIDE SEQUENCE [LARGE SCALE GENOMIC DNA]</scope>
    <source>
        <strain evidence="7 8">DSM 27192</strain>
    </source>
</reference>
<dbReference type="GO" id="GO:0005794">
    <property type="term" value="C:Golgi apparatus"/>
    <property type="evidence" value="ECO:0007669"/>
    <property type="project" value="TreeGrafter"/>
</dbReference>
<feature type="compositionally biased region" description="Basic and acidic residues" evidence="5">
    <location>
        <begin position="71"/>
        <end position="93"/>
    </location>
</feature>
<dbReference type="PANTHER" id="PTHR13396:SF5">
    <property type="entry name" value="NEDD4 FAMILY INTERACTING PROTEIN"/>
    <property type="match status" value="1"/>
</dbReference>
<feature type="transmembrane region" description="Helical" evidence="6">
    <location>
        <begin position="271"/>
        <end position="293"/>
    </location>
</feature>
<keyword evidence="8" id="KW-1185">Reference proteome</keyword>
<dbReference type="GO" id="GO:0030001">
    <property type="term" value="P:metal ion transport"/>
    <property type="evidence" value="ECO:0007669"/>
    <property type="project" value="InterPro"/>
</dbReference>
<dbReference type="CDD" id="cd22212">
    <property type="entry name" value="NDFIP-like"/>
    <property type="match status" value="1"/>
</dbReference>
<evidence type="ECO:0000256" key="3">
    <source>
        <dbReference type="ARBA" id="ARBA00022989"/>
    </source>
</evidence>
<keyword evidence="3 6" id="KW-1133">Transmembrane helix</keyword>
<dbReference type="GO" id="GO:0006511">
    <property type="term" value="P:ubiquitin-dependent protein catabolic process"/>
    <property type="evidence" value="ECO:0007669"/>
    <property type="project" value="TreeGrafter"/>
</dbReference>
<dbReference type="GO" id="GO:0031398">
    <property type="term" value="P:positive regulation of protein ubiquitination"/>
    <property type="evidence" value="ECO:0007669"/>
    <property type="project" value="TreeGrafter"/>
</dbReference>
<proteinExistence type="predicted"/>
<sequence length="345" mass="37269">MSRYAPIASTPPSPTTPTRRSSLASIRRPSISSFRRSSTRDAPMPDPDEMDAAFDGPDDEHEDEGETHGLLPREGRREGERIPGDYDFERDYVGHMFSLPEGSRRHGADQPQTQPPPSPPPFQPYSSMNPAPGNSNGEIPTTPPYRPAPRQGRHFLGGILPSAFLPRQHSPTPGSRVLGGGNSGVFGNLAARPNGGVGEGGRTEGPEWVPEEEQKDGPPSYQAALRDAVPPYWDTTVVLPSSSSPFGPLSSSMSGDEILIDGMPTGNFFGFFWNLIVSVSFQFVGFLLTYVLHTTHAAKYGSRVGLGITLIQFGLGLRARAEELITSGEFPTDSETTDPPKGMPR</sequence>
<evidence type="ECO:0000256" key="4">
    <source>
        <dbReference type="ARBA" id="ARBA00023136"/>
    </source>
</evidence>
<dbReference type="PANTHER" id="PTHR13396">
    <property type="entry name" value="NEDD4 FAMILY INTERACTING PROTEIN 1/2"/>
    <property type="match status" value="1"/>
</dbReference>
<keyword evidence="2 6" id="KW-0812">Transmembrane</keyword>
<dbReference type="EMBL" id="RSCD01000003">
    <property type="protein sequence ID" value="RSH93773.1"/>
    <property type="molecule type" value="Genomic_DNA"/>
</dbReference>
<dbReference type="GO" id="GO:0007034">
    <property type="term" value="P:vacuolar transport"/>
    <property type="evidence" value="ECO:0007669"/>
    <property type="project" value="InterPro"/>
</dbReference>
<evidence type="ECO:0000313" key="8">
    <source>
        <dbReference type="Proteomes" id="UP000279259"/>
    </source>
</evidence>
<dbReference type="Pfam" id="PF10176">
    <property type="entry name" value="NEDD4_Bsd2"/>
    <property type="match status" value="1"/>
</dbReference>
<evidence type="ECO:0008006" key="9">
    <source>
        <dbReference type="Google" id="ProtNLM"/>
    </source>
</evidence>
<accession>A0A427YRM3</accession>
<evidence type="ECO:0000256" key="1">
    <source>
        <dbReference type="ARBA" id="ARBA00004141"/>
    </source>
</evidence>
<comment type="subcellular location">
    <subcellularLocation>
        <location evidence="1">Membrane</location>
        <topology evidence="1">Multi-pass membrane protein</topology>
    </subcellularLocation>
</comment>